<organism evidence="6 8">
    <name type="scientific">Formosa algae</name>
    <dbReference type="NCBI Taxonomy" id="225843"/>
    <lineage>
        <taxon>Bacteria</taxon>
        <taxon>Pseudomonadati</taxon>
        <taxon>Bacteroidota</taxon>
        <taxon>Flavobacteriia</taxon>
        <taxon>Flavobacteriales</taxon>
        <taxon>Flavobacteriaceae</taxon>
        <taxon>Formosa</taxon>
    </lineage>
</organism>
<dbReference type="PANTHER" id="PTHR15162:SF7">
    <property type="entry name" value="SUCCINYLGLUTAMATE DESUCCINYLASE"/>
    <property type="match status" value="1"/>
</dbReference>
<dbReference type="EMBL" id="JAGGJQ010000004">
    <property type="protein sequence ID" value="MBP1839860.1"/>
    <property type="molecule type" value="Genomic_DNA"/>
</dbReference>
<evidence type="ECO:0000256" key="1">
    <source>
        <dbReference type="ARBA" id="ARBA00001947"/>
    </source>
</evidence>
<comment type="cofactor">
    <cofactor evidence="1">
        <name>Zn(2+)</name>
        <dbReference type="ChEBI" id="CHEBI:29105"/>
    </cofactor>
</comment>
<protein>
    <submittedName>
        <fullName evidence="6">Succinylglutamate desuccinylase</fullName>
        <ecNumber evidence="6">3.5.1.96</ecNumber>
    </submittedName>
</protein>
<dbReference type="EC" id="3.5.1.96" evidence="6"/>
<keyword evidence="4" id="KW-0862">Zinc</keyword>
<dbReference type="RefSeq" id="WP_057783726.1">
    <property type="nucleotide sequence ID" value="NZ_JAGGJQ010000004.1"/>
</dbReference>
<feature type="domain" description="Succinylglutamate desuccinylase/Aspartoacylase catalytic" evidence="5">
    <location>
        <begin position="16"/>
        <end position="181"/>
    </location>
</feature>
<evidence type="ECO:0000313" key="9">
    <source>
        <dbReference type="Proteomes" id="UP001231587"/>
    </source>
</evidence>
<proteinExistence type="predicted"/>
<dbReference type="GO" id="GO:0046872">
    <property type="term" value="F:metal ion binding"/>
    <property type="evidence" value="ECO:0007669"/>
    <property type="project" value="UniProtKB-KW"/>
</dbReference>
<keyword evidence="2" id="KW-0479">Metal-binding</keyword>
<keyword evidence="3 6" id="KW-0378">Hydrolase</keyword>
<evidence type="ECO:0000256" key="4">
    <source>
        <dbReference type="ARBA" id="ARBA00022833"/>
    </source>
</evidence>
<dbReference type="GO" id="GO:0005829">
    <property type="term" value="C:cytosol"/>
    <property type="evidence" value="ECO:0007669"/>
    <property type="project" value="TreeGrafter"/>
</dbReference>
<name>A0A9X0YJR3_9FLAO</name>
<evidence type="ECO:0000259" key="5">
    <source>
        <dbReference type="Pfam" id="PF24827"/>
    </source>
</evidence>
<accession>A0A9X0YJR3</accession>
<dbReference type="AlphaFoldDB" id="A0A9X0YJR3"/>
<dbReference type="Proteomes" id="UP001231587">
    <property type="component" value="Unassembled WGS sequence"/>
</dbReference>
<dbReference type="SUPFAM" id="SSF53187">
    <property type="entry name" value="Zn-dependent exopeptidases"/>
    <property type="match status" value="1"/>
</dbReference>
<evidence type="ECO:0000256" key="2">
    <source>
        <dbReference type="ARBA" id="ARBA00022723"/>
    </source>
</evidence>
<evidence type="ECO:0000313" key="6">
    <source>
        <dbReference type="EMBL" id="MBP1839860.1"/>
    </source>
</evidence>
<dbReference type="Proteomes" id="UP001138672">
    <property type="component" value="Unassembled WGS sequence"/>
</dbReference>
<reference evidence="6" key="1">
    <citation type="submission" date="2021-03" db="EMBL/GenBank/DDBJ databases">
        <title>Genomic Encyclopedia of Type Strains, Phase IV (KMG-IV): sequencing the most valuable type-strain genomes for metagenomic binning, comparative biology and taxonomic classification.</title>
        <authorList>
            <person name="Goeker M."/>
        </authorList>
    </citation>
    <scope>NUCLEOTIDE SEQUENCE</scope>
    <source>
        <strain evidence="6">DSM 15523</strain>
        <strain evidence="7 9">DSM 16476</strain>
    </source>
</reference>
<comment type="caution">
    <text evidence="6">The sequence shown here is derived from an EMBL/GenBank/DDBJ whole genome shotgun (WGS) entry which is preliminary data.</text>
</comment>
<dbReference type="GO" id="GO:0016788">
    <property type="term" value="F:hydrolase activity, acting on ester bonds"/>
    <property type="evidence" value="ECO:0007669"/>
    <property type="project" value="InterPro"/>
</dbReference>
<dbReference type="Gene3D" id="3.40.630.10">
    <property type="entry name" value="Zn peptidases"/>
    <property type="match status" value="1"/>
</dbReference>
<dbReference type="OrthoDB" id="1523003at2"/>
<dbReference type="PANTHER" id="PTHR15162">
    <property type="entry name" value="ASPARTOACYLASE"/>
    <property type="match status" value="1"/>
</dbReference>
<evidence type="ECO:0000313" key="7">
    <source>
        <dbReference type="EMBL" id="MDQ0335459.1"/>
    </source>
</evidence>
<evidence type="ECO:0000256" key="3">
    <source>
        <dbReference type="ARBA" id="ARBA00022801"/>
    </source>
</evidence>
<dbReference type="EMBL" id="JAUSUU010000005">
    <property type="protein sequence ID" value="MDQ0335459.1"/>
    <property type="molecule type" value="Genomic_DNA"/>
</dbReference>
<dbReference type="InterPro" id="IPR050178">
    <property type="entry name" value="AspA/AstE_fam"/>
</dbReference>
<dbReference type="GO" id="GO:0009017">
    <property type="term" value="F:succinylglutamate desuccinylase activity"/>
    <property type="evidence" value="ECO:0007669"/>
    <property type="project" value="UniProtKB-EC"/>
</dbReference>
<dbReference type="Pfam" id="PF24827">
    <property type="entry name" value="AstE_AspA_cat"/>
    <property type="match status" value="1"/>
</dbReference>
<keyword evidence="9" id="KW-1185">Reference proteome</keyword>
<sequence length="297" mass="33781">METNRIIGQYTSNNKGPLLIVTAGVHGNEPSGIQALKAVFEKLHREHPIINGTFIGILANTAAAKNGVRFIDEDLNRTWTDKNLKQRNNDTSEKREMFQLIEVLESLNDTNFTNHYFMDCHTTSSDSLPYMSVQDVGQNLKWAQQFPLHIIKGFSDIVEGTIDGYFSKKEITGFTIEAGQHDSETSKIYHEGMIWMLLEKACNLYVKDLESTPSTIEATVKSTNKQRTFKIIHRFGLTPKDNFKMQSGFENFQPIYNGQHLATLNGTEIYSTWDAFIFMPLYQAKGNDGFFVIESIE</sequence>
<dbReference type="InterPro" id="IPR055438">
    <property type="entry name" value="AstE_AspA_cat"/>
</dbReference>
<gene>
    <name evidence="6" type="ORF">J2Z56_001784</name>
    <name evidence="7" type="ORF">J2Z57_001907</name>
</gene>
<evidence type="ECO:0000313" key="8">
    <source>
        <dbReference type="Proteomes" id="UP001138672"/>
    </source>
</evidence>